<dbReference type="AlphaFoldDB" id="A0A919AVS7"/>
<comment type="subcellular location">
    <subcellularLocation>
        <location evidence="1">Cell membrane</location>
        <topology evidence="1">Multi-pass membrane protein</topology>
    </subcellularLocation>
</comment>
<protein>
    <submittedName>
        <fullName evidence="8">MFS transporter</fullName>
    </submittedName>
</protein>
<keyword evidence="2 6" id="KW-0812">Transmembrane</keyword>
<evidence type="ECO:0000313" key="8">
    <source>
        <dbReference type="EMBL" id="GHF28639.1"/>
    </source>
</evidence>
<keyword evidence="9" id="KW-1185">Reference proteome</keyword>
<feature type="transmembrane region" description="Helical" evidence="6">
    <location>
        <begin position="116"/>
        <end position="135"/>
    </location>
</feature>
<feature type="transmembrane region" description="Helical" evidence="6">
    <location>
        <begin position="185"/>
        <end position="205"/>
    </location>
</feature>
<dbReference type="Proteomes" id="UP000638313">
    <property type="component" value="Unassembled WGS sequence"/>
</dbReference>
<dbReference type="InterPro" id="IPR036259">
    <property type="entry name" value="MFS_trans_sf"/>
</dbReference>
<feature type="transmembrane region" description="Helical" evidence="6">
    <location>
        <begin position="27"/>
        <end position="52"/>
    </location>
</feature>
<reference evidence="8" key="2">
    <citation type="submission" date="2020-09" db="EMBL/GenBank/DDBJ databases">
        <authorList>
            <person name="Sun Q."/>
            <person name="Ohkuma M."/>
        </authorList>
    </citation>
    <scope>NUCLEOTIDE SEQUENCE</scope>
    <source>
        <strain evidence="8">JCM 4059</strain>
    </source>
</reference>
<dbReference type="Gene3D" id="1.20.1250.20">
    <property type="entry name" value="MFS general substrate transporter like domains"/>
    <property type="match status" value="1"/>
</dbReference>
<evidence type="ECO:0000256" key="5">
    <source>
        <dbReference type="ARBA" id="ARBA00023251"/>
    </source>
</evidence>
<dbReference type="RefSeq" id="WP_229890491.1">
    <property type="nucleotide sequence ID" value="NZ_BNBD01000001.1"/>
</dbReference>
<name>A0A919AVS7_9ACTN</name>
<dbReference type="SUPFAM" id="SSF103473">
    <property type="entry name" value="MFS general substrate transporter"/>
    <property type="match status" value="1"/>
</dbReference>
<feature type="transmembrane region" description="Helical" evidence="6">
    <location>
        <begin position="251"/>
        <end position="268"/>
    </location>
</feature>
<evidence type="ECO:0000259" key="7">
    <source>
        <dbReference type="PROSITE" id="PS50850"/>
    </source>
</evidence>
<evidence type="ECO:0000256" key="1">
    <source>
        <dbReference type="ARBA" id="ARBA00004651"/>
    </source>
</evidence>
<accession>A0A919AVS7</accession>
<dbReference type="InterPro" id="IPR011701">
    <property type="entry name" value="MFS"/>
</dbReference>
<dbReference type="EMBL" id="BNBD01000001">
    <property type="protein sequence ID" value="GHF28639.1"/>
    <property type="molecule type" value="Genomic_DNA"/>
</dbReference>
<dbReference type="PANTHER" id="PTHR42718:SF49">
    <property type="entry name" value="EXPORT PROTEIN"/>
    <property type="match status" value="1"/>
</dbReference>
<feature type="domain" description="Major facilitator superfamily (MFS) profile" evidence="7">
    <location>
        <begin position="27"/>
        <end position="468"/>
    </location>
</feature>
<reference evidence="8" key="1">
    <citation type="journal article" date="2014" name="Int. J. Syst. Evol. Microbiol.">
        <title>Complete genome sequence of Corynebacterium casei LMG S-19264T (=DSM 44701T), isolated from a smear-ripened cheese.</title>
        <authorList>
            <consortium name="US DOE Joint Genome Institute (JGI-PGF)"/>
            <person name="Walter F."/>
            <person name="Albersmeier A."/>
            <person name="Kalinowski J."/>
            <person name="Ruckert C."/>
        </authorList>
    </citation>
    <scope>NUCLEOTIDE SEQUENCE</scope>
    <source>
        <strain evidence="8">JCM 4059</strain>
    </source>
</reference>
<proteinExistence type="predicted"/>
<feature type="transmembrane region" description="Helical" evidence="6">
    <location>
        <begin position="416"/>
        <end position="436"/>
    </location>
</feature>
<evidence type="ECO:0000256" key="3">
    <source>
        <dbReference type="ARBA" id="ARBA00022989"/>
    </source>
</evidence>
<gene>
    <name evidence="8" type="ORF">GCM10010218_07220</name>
</gene>
<feature type="transmembrane region" description="Helical" evidence="6">
    <location>
        <begin position="64"/>
        <end position="85"/>
    </location>
</feature>
<dbReference type="GO" id="GO:0046677">
    <property type="term" value="P:response to antibiotic"/>
    <property type="evidence" value="ECO:0007669"/>
    <property type="project" value="UniProtKB-KW"/>
</dbReference>
<feature type="transmembrane region" description="Helical" evidence="6">
    <location>
        <begin position="448"/>
        <end position="464"/>
    </location>
</feature>
<keyword evidence="3 6" id="KW-1133">Transmembrane helix</keyword>
<dbReference type="GO" id="GO:0022857">
    <property type="term" value="F:transmembrane transporter activity"/>
    <property type="evidence" value="ECO:0007669"/>
    <property type="project" value="InterPro"/>
</dbReference>
<comment type="caution">
    <text evidence="8">The sequence shown here is derived from an EMBL/GenBank/DDBJ whole genome shotgun (WGS) entry which is preliminary data.</text>
</comment>
<evidence type="ECO:0000256" key="2">
    <source>
        <dbReference type="ARBA" id="ARBA00022692"/>
    </source>
</evidence>
<keyword evidence="5" id="KW-0046">Antibiotic resistance</keyword>
<evidence type="ECO:0000256" key="6">
    <source>
        <dbReference type="SAM" id="Phobius"/>
    </source>
</evidence>
<sequence>MTRHPVRAVRAPRGARNGPPEGFDRRLIAPMLLGSVLNPVNSVMISVALVPIGRALGASPAGTAWLLSALYLATAVGQPVAGRLVDAYGPRLLYLCGAALVGVAGALGTVATSLHVLVVARVLLGLGTCAAYPAAMHLTRSEAVRTGRKSPGGVLTALSFANQTVAVVGPALGGLLIGLGGWRTLFTVNVPLAAACLVLGARRLPKRSALPLAAQAGTGTGGRPRLDTAGMALFAVSLTAALLFVTEPRAAHWYLPALAAATSVAFTVRELRTPEPFIDLRLLRGNPAVLATFARQVLAFTVTYAFLYGFSQWLEEGRGLSASQAGLVQTPMFLTAMAVTALTGRRPEVRGKLLTGGLLQAAACLLLLLVHAGSPVWLLLAVTLVAGVPQGLNNLANQNALFHQADAGRMGSSAGLLRTFAYLGAMVASSANAAFFRHGVTTAGLHHLAWFLAGTAALLVAVTLPDRSLRRIGRGTDRP</sequence>
<dbReference type="Gene3D" id="1.20.1720.10">
    <property type="entry name" value="Multidrug resistance protein D"/>
    <property type="match status" value="1"/>
</dbReference>
<organism evidence="8 9">
    <name type="scientific">Streptomyces mashuensis</name>
    <dbReference type="NCBI Taxonomy" id="33904"/>
    <lineage>
        <taxon>Bacteria</taxon>
        <taxon>Bacillati</taxon>
        <taxon>Actinomycetota</taxon>
        <taxon>Actinomycetes</taxon>
        <taxon>Kitasatosporales</taxon>
        <taxon>Streptomycetaceae</taxon>
        <taxon>Streptomyces</taxon>
    </lineage>
</organism>
<feature type="transmembrane region" description="Helical" evidence="6">
    <location>
        <begin position="155"/>
        <end position="179"/>
    </location>
</feature>
<dbReference type="PANTHER" id="PTHR42718">
    <property type="entry name" value="MAJOR FACILITATOR SUPERFAMILY MULTIDRUG TRANSPORTER MFSC"/>
    <property type="match status" value="1"/>
</dbReference>
<evidence type="ECO:0000313" key="9">
    <source>
        <dbReference type="Proteomes" id="UP000638313"/>
    </source>
</evidence>
<feature type="transmembrane region" description="Helical" evidence="6">
    <location>
        <begin position="322"/>
        <end position="341"/>
    </location>
</feature>
<keyword evidence="4 6" id="KW-0472">Membrane</keyword>
<dbReference type="GO" id="GO:0005886">
    <property type="term" value="C:plasma membrane"/>
    <property type="evidence" value="ECO:0007669"/>
    <property type="project" value="UniProtKB-SubCell"/>
</dbReference>
<feature type="transmembrane region" description="Helical" evidence="6">
    <location>
        <begin position="376"/>
        <end position="395"/>
    </location>
</feature>
<dbReference type="PROSITE" id="PS50850">
    <property type="entry name" value="MFS"/>
    <property type="match status" value="1"/>
</dbReference>
<feature type="transmembrane region" description="Helical" evidence="6">
    <location>
        <begin position="288"/>
        <end position="310"/>
    </location>
</feature>
<feature type="transmembrane region" description="Helical" evidence="6">
    <location>
        <begin position="92"/>
        <end position="110"/>
    </location>
</feature>
<dbReference type="Pfam" id="PF07690">
    <property type="entry name" value="MFS_1"/>
    <property type="match status" value="1"/>
</dbReference>
<dbReference type="InterPro" id="IPR020846">
    <property type="entry name" value="MFS_dom"/>
</dbReference>
<feature type="transmembrane region" description="Helical" evidence="6">
    <location>
        <begin position="226"/>
        <end position="245"/>
    </location>
</feature>
<evidence type="ECO:0000256" key="4">
    <source>
        <dbReference type="ARBA" id="ARBA00023136"/>
    </source>
</evidence>